<dbReference type="Proteomes" id="UP001202328">
    <property type="component" value="Unassembled WGS sequence"/>
</dbReference>
<keyword evidence="1" id="KW-0472">Membrane</keyword>
<protein>
    <submittedName>
        <fullName evidence="2">Uncharacterized protein</fullName>
    </submittedName>
</protein>
<dbReference type="EMBL" id="JAJJMB010011222">
    <property type="protein sequence ID" value="KAI3903649.1"/>
    <property type="molecule type" value="Genomic_DNA"/>
</dbReference>
<accession>A0AAD4SFP2</accession>
<evidence type="ECO:0000256" key="1">
    <source>
        <dbReference type="SAM" id="Phobius"/>
    </source>
</evidence>
<reference evidence="2" key="1">
    <citation type="submission" date="2022-04" db="EMBL/GenBank/DDBJ databases">
        <title>A functionally conserved STORR gene fusion in Papaver species that diverged 16.8 million years ago.</title>
        <authorList>
            <person name="Catania T."/>
        </authorList>
    </citation>
    <scope>NUCLEOTIDE SEQUENCE</scope>
    <source>
        <strain evidence="2">S-188037</strain>
    </source>
</reference>
<feature type="transmembrane region" description="Helical" evidence="1">
    <location>
        <begin position="93"/>
        <end position="114"/>
    </location>
</feature>
<evidence type="ECO:0000313" key="3">
    <source>
        <dbReference type="Proteomes" id="UP001202328"/>
    </source>
</evidence>
<dbReference type="AlphaFoldDB" id="A0AAD4SFP2"/>
<feature type="transmembrane region" description="Helical" evidence="1">
    <location>
        <begin position="228"/>
        <end position="252"/>
    </location>
</feature>
<dbReference type="PANTHER" id="PTHR33133:SF5">
    <property type="entry name" value="OS08G0107100 PROTEIN"/>
    <property type="match status" value="1"/>
</dbReference>
<comment type="caution">
    <text evidence="2">The sequence shown here is derived from an EMBL/GenBank/DDBJ whole genome shotgun (WGS) entry which is preliminary data.</text>
</comment>
<keyword evidence="3" id="KW-1185">Reference proteome</keyword>
<feature type="transmembrane region" description="Helical" evidence="1">
    <location>
        <begin position="182"/>
        <end position="207"/>
    </location>
</feature>
<dbReference type="PANTHER" id="PTHR33133">
    <property type="entry name" value="OS08G0107100 PROTEIN-RELATED"/>
    <property type="match status" value="1"/>
</dbReference>
<sequence>MDREPEELQFLGLFGIYREAYNIITSWRKIFSQITLAFILPLSFIYLAQTKISDLLFPKMVHNQEKELLTFFAYLRLSPEFTAFLIFKVMYHIFLLVLSLFSTSAIIYTIACAYTTKEITFVKVASVVPTVWKRLMITFLWTSVVMVLYNFFTMIILFFLVVPVSLSYSGRTPAVIDILSNIVVFIWAIGFVYISLISHLASVVSVLEESYGYKAFLKSKALIKGKMLISLVIFVKLEISFLVVLFACENLVAHGRIGVMGKVILGLFCFLLLSILISFALVIQTVVYFVCKSYHHENIDKSCLDEHLEAYKLGDYVPLIKDKDIQLEQSCEV</sequence>
<gene>
    <name evidence="2" type="ORF">MKW98_032303</name>
</gene>
<feature type="transmembrane region" description="Helical" evidence="1">
    <location>
        <begin position="264"/>
        <end position="291"/>
    </location>
</feature>
<keyword evidence="1" id="KW-1133">Transmembrane helix</keyword>
<keyword evidence="1" id="KW-0812">Transmembrane</keyword>
<evidence type="ECO:0000313" key="2">
    <source>
        <dbReference type="EMBL" id="KAI3903649.1"/>
    </source>
</evidence>
<name>A0AAD4SFP2_9MAGN</name>
<feature type="transmembrane region" description="Helical" evidence="1">
    <location>
        <begin position="135"/>
        <end position="162"/>
    </location>
</feature>
<feature type="transmembrane region" description="Helical" evidence="1">
    <location>
        <begin position="30"/>
        <end position="48"/>
    </location>
</feature>
<organism evidence="2 3">
    <name type="scientific">Papaver atlanticum</name>
    <dbReference type="NCBI Taxonomy" id="357466"/>
    <lineage>
        <taxon>Eukaryota</taxon>
        <taxon>Viridiplantae</taxon>
        <taxon>Streptophyta</taxon>
        <taxon>Embryophyta</taxon>
        <taxon>Tracheophyta</taxon>
        <taxon>Spermatophyta</taxon>
        <taxon>Magnoliopsida</taxon>
        <taxon>Ranunculales</taxon>
        <taxon>Papaveraceae</taxon>
        <taxon>Papaveroideae</taxon>
        <taxon>Papaver</taxon>
    </lineage>
</organism>
<proteinExistence type="predicted"/>